<sequence>MKTAVVSKEAGAPLGKSKVKSQKWRVRKQTTDPLFPVTSHQSPSLPNQHC</sequence>
<evidence type="ECO:0000313" key="2">
    <source>
        <dbReference type="EMBL" id="MBE9239214.1"/>
    </source>
</evidence>
<name>A0ABR9VL44_9CYAN</name>
<keyword evidence="3" id="KW-1185">Reference proteome</keyword>
<comment type="caution">
    <text evidence="2">The sequence shown here is derived from an EMBL/GenBank/DDBJ whole genome shotgun (WGS) entry which is preliminary data.</text>
</comment>
<organism evidence="2 3">
    <name type="scientific">Sphaerospermopsis aphanizomenoides LEGE 00250</name>
    <dbReference type="NCBI Taxonomy" id="2777972"/>
    <lineage>
        <taxon>Bacteria</taxon>
        <taxon>Bacillati</taxon>
        <taxon>Cyanobacteriota</taxon>
        <taxon>Cyanophyceae</taxon>
        <taxon>Nostocales</taxon>
        <taxon>Aphanizomenonaceae</taxon>
        <taxon>Sphaerospermopsis</taxon>
        <taxon>Sphaerospermopsis aphanizomenoides</taxon>
    </lineage>
</organism>
<reference evidence="2 3" key="1">
    <citation type="submission" date="2020-10" db="EMBL/GenBank/DDBJ databases">
        <authorList>
            <person name="Castelo-Branco R."/>
            <person name="Eusebio N."/>
            <person name="Adriana R."/>
            <person name="Vieira A."/>
            <person name="Brugerolle De Fraissinette N."/>
            <person name="Rezende De Castro R."/>
            <person name="Schneider M.P."/>
            <person name="Vasconcelos V."/>
            <person name="Leao P.N."/>
        </authorList>
    </citation>
    <scope>NUCLEOTIDE SEQUENCE [LARGE SCALE GENOMIC DNA]</scope>
    <source>
        <strain evidence="2 3">LEGE 00250</strain>
    </source>
</reference>
<dbReference type="Proteomes" id="UP000606776">
    <property type="component" value="Unassembled WGS sequence"/>
</dbReference>
<evidence type="ECO:0000313" key="3">
    <source>
        <dbReference type="Proteomes" id="UP000606776"/>
    </source>
</evidence>
<protein>
    <submittedName>
        <fullName evidence="2">Uncharacterized protein</fullName>
    </submittedName>
</protein>
<feature type="compositionally biased region" description="Polar residues" evidence="1">
    <location>
        <begin position="38"/>
        <end position="50"/>
    </location>
</feature>
<accession>A0ABR9VL44</accession>
<gene>
    <name evidence="2" type="ORF">IQ227_25195</name>
</gene>
<evidence type="ECO:0000256" key="1">
    <source>
        <dbReference type="SAM" id="MobiDB-lite"/>
    </source>
</evidence>
<proteinExistence type="predicted"/>
<dbReference type="RefSeq" id="WP_193944387.1">
    <property type="nucleotide sequence ID" value="NZ_JADEWB010000294.1"/>
</dbReference>
<feature type="compositionally biased region" description="Basic residues" evidence="1">
    <location>
        <begin position="17"/>
        <end position="28"/>
    </location>
</feature>
<feature type="region of interest" description="Disordered" evidence="1">
    <location>
        <begin position="1"/>
        <end position="50"/>
    </location>
</feature>
<dbReference type="EMBL" id="JADEWB010000294">
    <property type="protein sequence ID" value="MBE9239214.1"/>
    <property type="molecule type" value="Genomic_DNA"/>
</dbReference>